<dbReference type="AlphaFoldDB" id="E2AJJ2"/>
<feature type="transmembrane region" description="Helical" evidence="2">
    <location>
        <begin position="23"/>
        <end position="49"/>
    </location>
</feature>
<keyword evidence="2" id="KW-0812">Transmembrane</keyword>
<protein>
    <submittedName>
        <fullName evidence="3">Uncharacterized protein</fullName>
    </submittedName>
</protein>
<name>E2AJJ2_CAMFO</name>
<keyword evidence="2" id="KW-1133">Transmembrane helix</keyword>
<dbReference type="InParanoid" id="E2AJJ2"/>
<dbReference type="OMA" id="EEWDYCE"/>
<evidence type="ECO:0000313" key="4">
    <source>
        <dbReference type="Proteomes" id="UP000000311"/>
    </source>
</evidence>
<keyword evidence="2" id="KW-0472">Membrane</keyword>
<evidence type="ECO:0000313" key="3">
    <source>
        <dbReference type="EMBL" id="EFN66387.1"/>
    </source>
</evidence>
<gene>
    <name evidence="3" type="ORF">EAG_07745</name>
</gene>
<evidence type="ECO:0000256" key="2">
    <source>
        <dbReference type="SAM" id="Phobius"/>
    </source>
</evidence>
<organism evidence="4">
    <name type="scientific">Camponotus floridanus</name>
    <name type="common">Florida carpenter ant</name>
    <dbReference type="NCBI Taxonomy" id="104421"/>
    <lineage>
        <taxon>Eukaryota</taxon>
        <taxon>Metazoa</taxon>
        <taxon>Ecdysozoa</taxon>
        <taxon>Arthropoda</taxon>
        <taxon>Hexapoda</taxon>
        <taxon>Insecta</taxon>
        <taxon>Pterygota</taxon>
        <taxon>Neoptera</taxon>
        <taxon>Endopterygota</taxon>
        <taxon>Hymenoptera</taxon>
        <taxon>Apocrita</taxon>
        <taxon>Aculeata</taxon>
        <taxon>Formicoidea</taxon>
        <taxon>Formicidae</taxon>
        <taxon>Formicinae</taxon>
        <taxon>Camponotus</taxon>
    </lineage>
</organism>
<keyword evidence="4" id="KW-1185">Reference proteome</keyword>
<accession>E2AJJ2</accession>
<evidence type="ECO:0000256" key="1">
    <source>
        <dbReference type="SAM" id="MobiDB-lite"/>
    </source>
</evidence>
<feature type="compositionally biased region" description="Acidic residues" evidence="1">
    <location>
        <begin position="106"/>
        <end position="116"/>
    </location>
</feature>
<reference evidence="3 4" key="1">
    <citation type="journal article" date="2010" name="Science">
        <title>Genomic comparison of the ants Camponotus floridanus and Harpegnathos saltator.</title>
        <authorList>
            <person name="Bonasio R."/>
            <person name="Zhang G."/>
            <person name="Ye C."/>
            <person name="Mutti N.S."/>
            <person name="Fang X."/>
            <person name="Qin N."/>
            <person name="Donahue G."/>
            <person name="Yang P."/>
            <person name="Li Q."/>
            <person name="Li C."/>
            <person name="Zhang P."/>
            <person name="Huang Z."/>
            <person name="Berger S.L."/>
            <person name="Reinberg D."/>
            <person name="Wang J."/>
            <person name="Liebig J."/>
        </authorList>
    </citation>
    <scope>NUCLEOTIDE SEQUENCE [LARGE SCALE GENOMIC DNA]</scope>
    <source>
        <strain evidence="4">C129</strain>
    </source>
</reference>
<dbReference type="OrthoDB" id="7696184at2759"/>
<dbReference type="EMBL" id="GL440027">
    <property type="protein sequence ID" value="EFN66387.1"/>
    <property type="molecule type" value="Genomic_DNA"/>
</dbReference>
<feature type="region of interest" description="Disordered" evidence="1">
    <location>
        <begin position="95"/>
        <end position="116"/>
    </location>
</feature>
<dbReference type="Proteomes" id="UP000000311">
    <property type="component" value="Unassembled WGS sequence"/>
</dbReference>
<sequence length="116" mass="12857">MSTDLLPDSVNLFLDDFETSLCLPILVVIVLCTVQFVFNHVFGIGYTIYQSVRKPIVEGEAQDTEATDIVGKLKGMLTTLGIGKPHTANMTAIRNPLSSATQSRDEEWDYCEDDVE</sequence>
<proteinExistence type="predicted"/>